<proteinExistence type="predicted"/>
<organism evidence="3 4">
    <name type="scientific">Solanum verrucosum</name>
    <dbReference type="NCBI Taxonomy" id="315347"/>
    <lineage>
        <taxon>Eukaryota</taxon>
        <taxon>Viridiplantae</taxon>
        <taxon>Streptophyta</taxon>
        <taxon>Embryophyta</taxon>
        <taxon>Tracheophyta</taxon>
        <taxon>Spermatophyta</taxon>
        <taxon>Magnoliopsida</taxon>
        <taxon>eudicotyledons</taxon>
        <taxon>Gunneridae</taxon>
        <taxon>Pentapetalae</taxon>
        <taxon>asterids</taxon>
        <taxon>lamiids</taxon>
        <taxon>Solanales</taxon>
        <taxon>Solanaceae</taxon>
        <taxon>Solanoideae</taxon>
        <taxon>Solaneae</taxon>
        <taxon>Solanum</taxon>
    </lineage>
</organism>
<dbReference type="EMBL" id="CP133618">
    <property type="protein sequence ID" value="WMV37463.1"/>
    <property type="molecule type" value="Genomic_DNA"/>
</dbReference>
<evidence type="ECO:0000313" key="3">
    <source>
        <dbReference type="EMBL" id="WMV37463.1"/>
    </source>
</evidence>
<keyword evidence="4" id="KW-1185">Reference proteome</keyword>
<dbReference type="GO" id="GO:0016779">
    <property type="term" value="F:nucleotidyltransferase activity"/>
    <property type="evidence" value="ECO:0007669"/>
    <property type="project" value="TreeGrafter"/>
</dbReference>
<feature type="transmembrane region" description="Helical" evidence="2">
    <location>
        <begin position="156"/>
        <end position="179"/>
    </location>
</feature>
<evidence type="ECO:0000256" key="2">
    <source>
        <dbReference type="SAM" id="Phobius"/>
    </source>
</evidence>
<name>A0AAF0U1D2_SOLVR</name>
<sequence length="448" mass="50221">MVEGTSILSHLDAFDSILMDLSNIDAKVYDEDQTVLLLISLPQSFKHIRDTILYGKDNISYREMNSILKSKEQIDRDVTGESSVTHGKGVSADCSCITPVKILGEEGGCEEDIEVNLVCVDRYQLLYDLFILQMKAWAKAHNINSSRDKTLNSLSVILLVAFICSCFVNNLFFFLFIWGHVNFTGTKSCNTATIFCHIRSNISWLVNFLDGTNPDAVAKSLHKFVNYGMRNKESVAALVVTVLVKLLSVQKLWPKDYVQVHTKHLGYLNTELQKVEDFTDRSQNAARAVGKAEVKHIYKCIQRTSKYISAFMDGLVEISTLKFQLFLEQSKESQKGIQAAIPSEPIRTKRKWSIESWEGLTLVSCGQSKGKWSTEGWEGVHSVSWGQPKEDGGPPDSPWSKGKWSTKGWGKSSLVNWGQSNGDNVPPDSIWTKRKRSNETRGGTSSSQ</sequence>
<dbReference type="AlphaFoldDB" id="A0AAF0U1D2"/>
<dbReference type="Pfam" id="PF14223">
    <property type="entry name" value="Retrotran_gag_2"/>
    <property type="match status" value="1"/>
</dbReference>
<keyword evidence="2" id="KW-0472">Membrane</keyword>
<keyword evidence="2" id="KW-0812">Transmembrane</keyword>
<dbReference type="SUPFAM" id="SSF81631">
    <property type="entry name" value="PAP/OAS1 substrate-binding domain"/>
    <property type="match status" value="1"/>
</dbReference>
<evidence type="ECO:0000256" key="1">
    <source>
        <dbReference type="SAM" id="MobiDB-lite"/>
    </source>
</evidence>
<reference evidence="3" key="1">
    <citation type="submission" date="2023-08" db="EMBL/GenBank/DDBJ databases">
        <title>A de novo genome assembly of Solanum verrucosum Schlechtendal, a Mexican diploid species geographically isolated from the other diploid A-genome species in potato relatives.</title>
        <authorList>
            <person name="Hosaka K."/>
        </authorList>
    </citation>
    <scope>NUCLEOTIDE SEQUENCE</scope>
    <source>
        <tissue evidence="3">Young leaves</tissue>
    </source>
</reference>
<protein>
    <submittedName>
        <fullName evidence="3">Uncharacterized protein</fullName>
    </submittedName>
</protein>
<feature type="compositionally biased region" description="Low complexity" evidence="1">
    <location>
        <begin position="399"/>
        <end position="413"/>
    </location>
</feature>
<dbReference type="Gene3D" id="1.10.1410.10">
    <property type="match status" value="1"/>
</dbReference>
<keyword evidence="2" id="KW-1133">Transmembrane helix</keyword>
<dbReference type="PANTHER" id="PTHR12271:SF134">
    <property type="entry name" value="NUCLEOTIDYLTRANSFERASE FAMILY PROTEIN"/>
    <property type="match status" value="1"/>
</dbReference>
<dbReference type="Proteomes" id="UP001234989">
    <property type="component" value="Chromosome 7"/>
</dbReference>
<gene>
    <name evidence="3" type="ORF">MTR67_030848</name>
</gene>
<accession>A0AAF0U1D2</accession>
<dbReference type="PANTHER" id="PTHR12271">
    <property type="entry name" value="POLY A POLYMERASE CID PAP -RELATED"/>
    <property type="match status" value="1"/>
</dbReference>
<evidence type="ECO:0000313" key="4">
    <source>
        <dbReference type="Proteomes" id="UP001234989"/>
    </source>
</evidence>
<dbReference type="GO" id="GO:0031123">
    <property type="term" value="P:RNA 3'-end processing"/>
    <property type="evidence" value="ECO:0007669"/>
    <property type="project" value="TreeGrafter"/>
</dbReference>
<feature type="compositionally biased region" description="Polar residues" evidence="1">
    <location>
        <begin position="414"/>
        <end position="423"/>
    </location>
</feature>
<feature type="region of interest" description="Disordered" evidence="1">
    <location>
        <begin position="373"/>
        <end position="448"/>
    </location>
</feature>